<proteinExistence type="predicted"/>
<gene>
    <name evidence="1" type="ORF">ACFSC9_06320</name>
</gene>
<dbReference type="EMBL" id="JBHUEH010000011">
    <property type="protein sequence ID" value="MFD1885137.1"/>
    <property type="molecule type" value="Genomic_DNA"/>
</dbReference>
<accession>A0ABW4RG55</accession>
<protein>
    <recommendedName>
        <fullName evidence="3">Apea-like HEPN domain-containing protein</fullName>
    </recommendedName>
</protein>
<evidence type="ECO:0000313" key="2">
    <source>
        <dbReference type="Proteomes" id="UP001597233"/>
    </source>
</evidence>
<reference evidence="2" key="1">
    <citation type="journal article" date="2019" name="Int. J. Syst. Evol. Microbiol.">
        <title>The Global Catalogue of Microorganisms (GCM) 10K type strain sequencing project: providing services to taxonomists for standard genome sequencing and annotation.</title>
        <authorList>
            <consortium name="The Broad Institute Genomics Platform"/>
            <consortium name="The Broad Institute Genome Sequencing Center for Infectious Disease"/>
            <person name="Wu L."/>
            <person name="Ma J."/>
        </authorList>
    </citation>
    <scope>NUCLEOTIDE SEQUENCE [LARGE SCALE GENOMIC DNA]</scope>
    <source>
        <strain evidence="2">CCUG 54950</strain>
    </source>
</reference>
<evidence type="ECO:0008006" key="3">
    <source>
        <dbReference type="Google" id="ProtNLM"/>
    </source>
</evidence>
<comment type="caution">
    <text evidence="1">The sequence shown here is derived from an EMBL/GenBank/DDBJ whole genome shotgun (WGS) entry which is preliminary data.</text>
</comment>
<name>A0ABW4RG55_9BACL</name>
<dbReference type="RefSeq" id="WP_347325990.1">
    <property type="nucleotide sequence ID" value="NZ_JBCGUH010000008.1"/>
</dbReference>
<organism evidence="1 2">
    <name type="scientific">Paenibacillus wenxiniae</name>
    <dbReference type="NCBI Taxonomy" id="1636843"/>
    <lineage>
        <taxon>Bacteria</taxon>
        <taxon>Bacillati</taxon>
        <taxon>Bacillota</taxon>
        <taxon>Bacilli</taxon>
        <taxon>Bacillales</taxon>
        <taxon>Paenibacillaceae</taxon>
        <taxon>Paenibacillus</taxon>
    </lineage>
</organism>
<sequence length="203" mass="24243">MNKNLVYITENITFKDIKNGTYKRKEVYFKQMKNWFFKPAQLLLESSKTEGSYEYKLAIMTILITFFESHGQYLEGIGSNRRSKRVFTSGFEAYLDYLVQHEGHVFETYSTLNIQKFYELVRCGLVHNGYIGNGDVSFLIDILNHDTKHVIYINPMYCNNWLINVENMLCTIESYLNYYLQQMDNDQNVKERFEKMFDKFYSI</sequence>
<evidence type="ECO:0000313" key="1">
    <source>
        <dbReference type="EMBL" id="MFD1885137.1"/>
    </source>
</evidence>
<keyword evidence="2" id="KW-1185">Reference proteome</keyword>
<dbReference type="Proteomes" id="UP001597233">
    <property type="component" value="Unassembled WGS sequence"/>
</dbReference>